<organism evidence="7 8">
    <name type="scientific">Paenibacillus jilunlii</name>
    <dbReference type="NCBI Taxonomy" id="682956"/>
    <lineage>
        <taxon>Bacteria</taxon>
        <taxon>Bacillati</taxon>
        <taxon>Bacillota</taxon>
        <taxon>Bacilli</taxon>
        <taxon>Bacillales</taxon>
        <taxon>Paenibacillaceae</taxon>
        <taxon>Paenibacillus</taxon>
    </lineage>
</organism>
<dbReference type="EMBL" id="FNGM01000007">
    <property type="protein sequence ID" value="SDL99648.1"/>
    <property type="molecule type" value="Genomic_DNA"/>
</dbReference>
<protein>
    <submittedName>
        <fullName evidence="7">Transcriptional regulator</fullName>
    </submittedName>
</protein>
<evidence type="ECO:0000256" key="4">
    <source>
        <dbReference type="ARBA" id="ARBA00023163"/>
    </source>
</evidence>
<dbReference type="PANTHER" id="PTHR34294:SF1">
    <property type="entry name" value="TRANSCRIPTIONAL REGULATOR LSRR"/>
    <property type="match status" value="1"/>
</dbReference>
<proteinExistence type="inferred from homology"/>
<keyword evidence="5" id="KW-0812">Transmembrane</keyword>
<name>A0A1G9PLD8_9BACL</name>
<dbReference type="PANTHER" id="PTHR34294">
    <property type="entry name" value="TRANSCRIPTIONAL REGULATOR-RELATED"/>
    <property type="match status" value="1"/>
</dbReference>
<keyword evidence="2" id="KW-0805">Transcription regulation</keyword>
<dbReference type="AlphaFoldDB" id="A0A1G9PLD8"/>
<gene>
    <name evidence="7" type="ORF">SAMN05216191_107251</name>
</gene>
<dbReference type="Gene3D" id="3.40.50.1360">
    <property type="match status" value="1"/>
</dbReference>
<keyword evidence="5" id="KW-1133">Transmembrane helix</keyword>
<evidence type="ECO:0000256" key="3">
    <source>
        <dbReference type="ARBA" id="ARBA00023125"/>
    </source>
</evidence>
<keyword evidence="4" id="KW-0804">Transcription</keyword>
<evidence type="ECO:0000313" key="7">
    <source>
        <dbReference type="EMBL" id="SDL99648.1"/>
    </source>
</evidence>
<accession>A0A1G9PLD8</accession>
<dbReference type="GO" id="GO:0030246">
    <property type="term" value="F:carbohydrate binding"/>
    <property type="evidence" value="ECO:0007669"/>
    <property type="project" value="InterPro"/>
</dbReference>
<sequence>MFSRFNKTAAVWTLFLVYGCRCFLLLVILTVINCKRILNPRYALLTKQLSTIVQDDRESEANQMNEDEKKLLIQVAKMYYLEDLTQSDISKRLGIYHTSISRLLKKARDEGIVQINIIDEDKNHSEMEKRMKHMFGLQEVIIAASKESMSGSDKTKSVARAGAGLLNKIIRDEDVVGFAWGRTIGSLIGEFADCPQRAAHFVPLAGGPGDMDTKYHVNAIVYSIAQDFGGEAHMIDAAAVLERKETKDEIVHSNYFRKISGLWEKLTVAVVGIGAPINNSNMIWTGFFGDKEIKDLNSHDAVGDICSRFYDSQGNAVNSELAERTIAIPLERLRDTRYTVALAESVEKAPSILGAIRGKYINALVTNEETAAEVIRLAENAAV</sequence>
<dbReference type="InterPro" id="IPR037171">
    <property type="entry name" value="NagB/RpiA_transferase-like"/>
</dbReference>
<dbReference type="InterPro" id="IPR051054">
    <property type="entry name" value="SorC_transcr_regulators"/>
</dbReference>
<keyword evidence="5" id="KW-0472">Membrane</keyword>
<dbReference type="InterPro" id="IPR007324">
    <property type="entry name" value="Sugar-bd_dom_put"/>
</dbReference>
<dbReference type="GO" id="GO:0003677">
    <property type="term" value="F:DNA binding"/>
    <property type="evidence" value="ECO:0007669"/>
    <property type="project" value="UniProtKB-KW"/>
</dbReference>
<evidence type="ECO:0000256" key="1">
    <source>
        <dbReference type="ARBA" id="ARBA00010466"/>
    </source>
</evidence>
<evidence type="ECO:0000259" key="6">
    <source>
        <dbReference type="Pfam" id="PF04198"/>
    </source>
</evidence>
<reference evidence="7 8" key="1">
    <citation type="submission" date="2016-10" db="EMBL/GenBank/DDBJ databases">
        <authorList>
            <person name="de Groot N.N."/>
        </authorList>
    </citation>
    <scope>NUCLEOTIDE SEQUENCE [LARGE SCALE GENOMIC DNA]</scope>
    <source>
        <strain evidence="7 8">CGMCC 1.10239</strain>
    </source>
</reference>
<dbReference type="SUPFAM" id="SSF100950">
    <property type="entry name" value="NagB/RpiA/CoA transferase-like"/>
    <property type="match status" value="1"/>
</dbReference>
<evidence type="ECO:0000256" key="2">
    <source>
        <dbReference type="ARBA" id="ARBA00023015"/>
    </source>
</evidence>
<comment type="similarity">
    <text evidence="1">Belongs to the SorC transcriptional regulatory family.</text>
</comment>
<dbReference type="PROSITE" id="PS51257">
    <property type="entry name" value="PROKAR_LIPOPROTEIN"/>
    <property type="match status" value="1"/>
</dbReference>
<feature type="transmembrane region" description="Helical" evidence="5">
    <location>
        <begin position="12"/>
        <end position="32"/>
    </location>
</feature>
<evidence type="ECO:0000256" key="5">
    <source>
        <dbReference type="SAM" id="Phobius"/>
    </source>
</evidence>
<feature type="domain" description="Sugar-binding" evidence="6">
    <location>
        <begin position="123"/>
        <end position="375"/>
    </location>
</feature>
<evidence type="ECO:0000313" key="8">
    <source>
        <dbReference type="Proteomes" id="UP000182783"/>
    </source>
</evidence>
<keyword evidence="3" id="KW-0238">DNA-binding</keyword>
<dbReference type="Proteomes" id="UP000182783">
    <property type="component" value="Unassembled WGS sequence"/>
</dbReference>
<dbReference type="Gene3D" id="1.10.10.60">
    <property type="entry name" value="Homeodomain-like"/>
    <property type="match status" value="1"/>
</dbReference>
<dbReference type="Pfam" id="PF04198">
    <property type="entry name" value="Sugar-bind"/>
    <property type="match status" value="1"/>
</dbReference>